<keyword evidence="6" id="KW-0862">Zinc</keyword>
<keyword evidence="11" id="KW-0560">Oxidoreductase</keyword>
<keyword evidence="4" id="KW-0479">Metal-binding</keyword>
<protein>
    <recommendedName>
        <fullName evidence="10">Purine nucleoside phosphorylase</fullName>
    </recommendedName>
</protein>
<dbReference type="Pfam" id="PF02578">
    <property type="entry name" value="Cu-oxidase_4"/>
    <property type="match status" value="1"/>
</dbReference>
<evidence type="ECO:0000256" key="8">
    <source>
        <dbReference type="ARBA" id="ARBA00048968"/>
    </source>
</evidence>
<dbReference type="InterPro" id="IPR038371">
    <property type="entry name" value="Cu_polyphenol_OxRdtase_sf"/>
</dbReference>
<comment type="catalytic activity">
    <reaction evidence="1">
        <text>inosine + phosphate = alpha-D-ribose 1-phosphate + hypoxanthine</text>
        <dbReference type="Rhea" id="RHEA:27646"/>
        <dbReference type="ChEBI" id="CHEBI:17368"/>
        <dbReference type="ChEBI" id="CHEBI:17596"/>
        <dbReference type="ChEBI" id="CHEBI:43474"/>
        <dbReference type="ChEBI" id="CHEBI:57720"/>
        <dbReference type="EC" id="2.4.2.1"/>
    </reaction>
    <physiologicalReaction direction="left-to-right" evidence="1">
        <dbReference type="Rhea" id="RHEA:27647"/>
    </physiologicalReaction>
</comment>
<dbReference type="GO" id="GO:0005507">
    <property type="term" value="F:copper ion binding"/>
    <property type="evidence" value="ECO:0007669"/>
    <property type="project" value="TreeGrafter"/>
</dbReference>
<dbReference type="SUPFAM" id="SSF64438">
    <property type="entry name" value="CNF1/YfiH-like putative cysteine hydrolases"/>
    <property type="match status" value="1"/>
</dbReference>
<evidence type="ECO:0000313" key="11">
    <source>
        <dbReference type="EMBL" id="ERJ20919.1"/>
    </source>
</evidence>
<organism evidence="11 12">
    <name type="scientific">Salinisphaera shabanensis E1L3A</name>
    <dbReference type="NCBI Taxonomy" id="1033802"/>
    <lineage>
        <taxon>Bacteria</taxon>
        <taxon>Pseudomonadati</taxon>
        <taxon>Pseudomonadota</taxon>
        <taxon>Gammaproteobacteria</taxon>
        <taxon>Salinisphaerales</taxon>
        <taxon>Salinisphaeraceae</taxon>
        <taxon>Salinisphaera</taxon>
    </lineage>
</organism>
<dbReference type="Gene3D" id="3.60.140.10">
    <property type="entry name" value="CNF1/YfiH-like putative cysteine hydrolases"/>
    <property type="match status" value="1"/>
</dbReference>
<dbReference type="Proteomes" id="UP000006242">
    <property type="component" value="Unassembled WGS sequence"/>
</dbReference>
<gene>
    <name evidence="11" type="ORF">SSPSH_000266</name>
</gene>
<dbReference type="PANTHER" id="PTHR30616:SF2">
    <property type="entry name" value="PURINE NUCLEOSIDE PHOSPHORYLASE LACC1"/>
    <property type="match status" value="1"/>
</dbReference>
<dbReference type="GO" id="GO:0016491">
    <property type="term" value="F:oxidoreductase activity"/>
    <property type="evidence" value="ECO:0007669"/>
    <property type="project" value="UniProtKB-KW"/>
</dbReference>
<dbReference type="OrthoDB" id="4279at2"/>
<keyword evidence="5" id="KW-0378">Hydrolase</keyword>
<evidence type="ECO:0000313" key="12">
    <source>
        <dbReference type="Proteomes" id="UP000006242"/>
    </source>
</evidence>
<evidence type="ECO:0000256" key="1">
    <source>
        <dbReference type="ARBA" id="ARBA00000553"/>
    </source>
</evidence>
<evidence type="ECO:0000256" key="2">
    <source>
        <dbReference type="ARBA" id="ARBA00007353"/>
    </source>
</evidence>
<comment type="similarity">
    <text evidence="2 10">Belongs to the purine nucleoside phosphorylase YfiH/LACC1 family.</text>
</comment>
<dbReference type="InterPro" id="IPR003730">
    <property type="entry name" value="Cu_polyphenol_OxRdtase"/>
</dbReference>
<comment type="catalytic activity">
    <reaction evidence="9">
        <text>S-methyl-5'-thioadenosine + phosphate = 5-(methylsulfanyl)-alpha-D-ribose 1-phosphate + adenine</text>
        <dbReference type="Rhea" id="RHEA:11852"/>
        <dbReference type="ChEBI" id="CHEBI:16708"/>
        <dbReference type="ChEBI" id="CHEBI:17509"/>
        <dbReference type="ChEBI" id="CHEBI:43474"/>
        <dbReference type="ChEBI" id="CHEBI:58533"/>
        <dbReference type="EC" id="2.4.2.28"/>
    </reaction>
    <physiologicalReaction direction="left-to-right" evidence="9">
        <dbReference type="Rhea" id="RHEA:11853"/>
    </physiologicalReaction>
</comment>
<evidence type="ECO:0000256" key="9">
    <source>
        <dbReference type="ARBA" id="ARBA00049893"/>
    </source>
</evidence>
<comment type="catalytic activity">
    <reaction evidence="8">
        <text>adenosine + phosphate = alpha-D-ribose 1-phosphate + adenine</text>
        <dbReference type="Rhea" id="RHEA:27642"/>
        <dbReference type="ChEBI" id="CHEBI:16335"/>
        <dbReference type="ChEBI" id="CHEBI:16708"/>
        <dbReference type="ChEBI" id="CHEBI:43474"/>
        <dbReference type="ChEBI" id="CHEBI:57720"/>
        <dbReference type="EC" id="2.4.2.1"/>
    </reaction>
    <physiologicalReaction direction="left-to-right" evidence="8">
        <dbReference type="Rhea" id="RHEA:27643"/>
    </physiologicalReaction>
</comment>
<evidence type="ECO:0000256" key="6">
    <source>
        <dbReference type="ARBA" id="ARBA00022833"/>
    </source>
</evidence>
<dbReference type="CDD" id="cd16833">
    <property type="entry name" value="YfiH"/>
    <property type="match status" value="1"/>
</dbReference>
<comment type="caution">
    <text evidence="11">The sequence shown here is derived from an EMBL/GenBank/DDBJ whole genome shotgun (WGS) entry which is preliminary data.</text>
</comment>
<evidence type="ECO:0000256" key="5">
    <source>
        <dbReference type="ARBA" id="ARBA00022801"/>
    </source>
</evidence>
<evidence type="ECO:0000256" key="4">
    <source>
        <dbReference type="ARBA" id="ARBA00022723"/>
    </source>
</evidence>
<dbReference type="PANTHER" id="PTHR30616">
    <property type="entry name" value="UNCHARACTERIZED PROTEIN YFIH"/>
    <property type="match status" value="1"/>
</dbReference>
<keyword evidence="3" id="KW-0808">Transferase</keyword>
<reference evidence="11 12" key="2">
    <citation type="journal article" date="2013" name="PLoS ONE">
        <title>INDIGO - INtegrated Data Warehouse of MIcrobial GenOmes with Examples from the Red Sea Extremophiles.</title>
        <authorList>
            <person name="Alam I."/>
            <person name="Antunes A."/>
            <person name="Kamau A.A."/>
            <person name="Ba Alawi W."/>
            <person name="Kalkatawi M."/>
            <person name="Stingl U."/>
            <person name="Bajic V.B."/>
        </authorList>
    </citation>
    <scope>NUCLEOTIDE SEQUENCE [LARGE SCALE GENOMIC DNA]</scope>
    <source>
        <strain evidence="11 12">E1L3A</strain>
    </source>
</reference>
<name>U2FYN8_9GAMM</name>
<reference evidence="11 12" key="1">
    <citation type="journal article" date="2011" name="J. Bacteriol.">
        <title>Genome sequence of Salinisphaera shabanensis, a gammaproteobacterium from the harsh, variable environment of the brine-seawater interface of the Shaban Deep in the Red Sea.</title>
        <authorList>
            <person name="Antunes A."/>
            <person name="Alam I."/>
            <person name="Bajic V.B."/>
            <person name="Stingl U."/>
        </authorList>
    </citation>
    <scope>NUCLEOTIDE SEQUENCE [LARGE SCALE GENOMIC DNA]</scope>
    <source>
        <strain evidence="11 12">E1L3A</strain>
    </source>
</reference>
<dbReference type="STRING" id="1033802.SSPSH_000266"/>
<comment type="catalytic activity">
    <reaction evidence="7">
        <text>adenosine + H2O + H(+) = inosine + NH4(+)</text>
        <dbReference type="Rhea" id="RHEA:24408"/>
        <dbReference type="ChEBI" id="CHEBI:15377"/>
        <dbReference type="ChEBI" id="CHEBI:15378"/>
        <dbReference type="ChEBI" id="CHEBI:16335"/>
        <dbReference type="ChEBI" id="CHEBI:17596"/>
        <dbReference type="ChEBI" id="CHEBI:28938"/>
        <dbReference type="EC" id="3.5.4.4"/>
    </reaction>
    <physiologicalReaction direction="left-to-right" evidence="7">
        <dbReference type="Rhea" id="RHEA:24409"/>
    </physiologicalReaction>
</comment>
<dbReference type="eggNOG" id="COG1496">
    <property type="taxonomic scope" value="Bacteria"/>
</dbReference>
<dbReference type="GO" id="GO:0017061">
    <property type="term" value="F:S-methyl-5-thioadenosine phosphorylase activity"/>
    <property type="evidence" value="ECO:0007669"/>
    <property type="project" value="UniProtKB-EC"/>
</dbReference>
<evidence type="ECO:0000256" key="3">
    <source>
        <dbReference type="ARBA" id="ARBA00022679"/>
    </source>
</evidence>
<keyword evidence="12" id="KW-1185">Reference proteome</keyword>
<accession>U2FYN8</accession>
<dbReference type="RefSeq" id="WP_021031273.1">
    <property type="nucleotide sequence ID" value="NZ_AFNV02000001.1"/>
</dbReference>
<evidence type="ECO:0000256" key="10">
    <source>
        <dbReference type="RuleBase" id="RU361274"/>
    </source>
</evidence>
<dbReference type="GO" id="GO:0004000">
    <property type="term" value="F:adenosine deaminase activity"/>
    <property type="evidence" value="ECO:0007669"/>
    <property type="project" value="RHEA"/>
</dbReference>
<sequence length="257" mass="27002">MDEAIGFLAADWPAPAHIKAGTTLRTGGVSQAPFDSLNLGDRAGDDPAAVATNRERLRDALALPSAPAWLYQVHGTRVVDAGGDTSGEADASSASRTDAVCAVLTADCLPVLFCDTRGDCWGAAHAGWRGLAGGVLEATIEALPAAPANLMAWLGPSIGAHNFEVGEDVRSAFCDRAEADASAFVARDTPGKYLADIYALARARLERAGVHAVYGGGLCTIDDAQRFYSYRREPETGRMASLIWRQRPALATDADIT</sequence>
<dbReference type="InterPro" id="IPR011324">
    <property type="entry name" value="Cytotoxic_necrot_fac-like_cat"/>
</dbReference>
<dbReference type="AlphaFoldDB" id="U2FYN8"/>
<proteinExistence type="inferred from homology"/>
<evidence type="ECO:0000256" key="7">
    <source>
        <dbReference type="ARBA" id="ARBA00047989"/>
    </source>
</evidence>
<dbReference type="NCBIfam" id="TIGR00726">
    <property type="entry name" value="peptidoglycan editing factor PgeF"/>
    <property type="match status" value="1"/>
</dbReference>
<dbReference type="EMBL" id="AFNV02000001">
    <property type="protein sequence ID" value="ERJ20919.1"/>
    <property type="molecule type" value="Genomic_DNA"/>
</dbReference>